<dbReference type="PANTHER" id="PTHR21047:SF2">
    <property type="entry name" value="THYMIDINE DIPHOSPHO-4-KETO-RHAMNOSE 3,5-EPIMERASE"/>
    <property type="match status" value="1"/>
</dbReference>
<keyword evidence="7 8" id="KW-0413">Isomerase</keyword>
<feature type="active site" description="Proton donor" evidence="5">
    <location>
        <position position="132"/>
    </location>
</feature>
<dbReference type="Pfam" id="PF00908">
    <property type="entry name" value="dTDP_sugar_isom"/>
    <property type="match status" value="1"/>
</dbReference>
<protein>
    <recommendedName>
        <fullName evidence="4 7">dTDP-4-dehydrorhamnose 3,5-epimerase</fullName>
        <ecNumber evidence="3 7">5.1.3.13</ecNumber>
    </recommendedName>
    <alternativeName>
        <fullName evidence="7">Thymidine diphospho-4-keto-rhamnose 3,5-epimerase</fullName>
    </alternativeName>
</protein>
<evidence type="ECO:0000256" key="2">
    <source>
        <dbReference type="ARBA" id="ARBA00001997"/>
    </source>
</evidence>
<dbReference type="NCBIfam" id="TIGR01221">
    <property type="entry name" value="rmlC"/>
    <property type="match status" value="1"/>
</dbReference>
<dbReference type="SUPFAM" id="SSF51182">
    <property type="entry name" value="RmlC-like cupins"/>
    <property type="match status" value="1"/>
</dbReference>
<accession>A0A4R5UMM7</accession>
<evidence type="ECO:0000256" key="1">
    <source>
        <dbReference type="ARBA" id="ARBA00001298"/>
    </source>
</evidence>
<dbReference type="InterPro" id="IPR014710">
    <property type="entry name" value="RmlC-like_jellyroll"/>
</dbReference>
<organism evidence="8 9">
    <name type="scientific">Rhizobium deserti</name>
    <dbReference type="NCBI Taxonomy" id="2547961"/>
    <lineage>
        <taxon>Bacteria</taxon>
        <taxon>Pseudomonadati</taxon>
        <taxon>Pseudomonadota</taxon>
        <taxon>Alphaproteobacteria</taxon>
        <taxon>Hyphomicrobiales</taxon>
        <taxon>Rhizobiaceae</taxon>
        <taxon>Rhizobium/Agrobacterium group</taxon>
        <taxon>Rhizobium</taxon>
    </lineage>
</organism>
<dbReference type="GO" id="GO:0005829">
    <property type="term" value="C:cytosol"/>
    <property type="evidence" value="ECO:0007669"/>
    <property type="project" value="TreeGrafter"/>
</dbReference>
<dbReference type="UniPathway" id="UPA00124"/>
<dbReference type="Gene3D" id="2.60.120.10">
    <property type="entry name" value="Jelly Rolls"/>
    <property type="match status" value="1"/>
</dbReference>
<dbReference type="CDD" id="cd00438">
    <property type="entry name" value="cupin_RmlC"/>
    <property type="match status" value="1"/>
</dbReference>
<dbReference type="GO" id="GO:0008830">
    <property type="term" value="F:dTDP-4-dehydrorhamnose 3,5-epimerase activity"/>
    <property type="evidence" value="ECO:0007669"/>
    <property type="project" value="UniProtKB-UniRule"/>
</dbReference>
<gene>
    <name evidence="8" type="primary">rfbC</name>
    <name evidence="8" type="ORF">E2F50_03165</name>
</gene>
<dbReference type="GO" id="GO:0000271">
    <property type="term" value="P:polysaccharide biosynthetic process"/>
    <property type="evidence" value="ECO:0007669"/>
    <property type="project" value="TreeGrafter"/>
</dbReference>
<comment type="caution">
    <text evidence="8">The sequence shown here is derived from an EMBL/GenBank/DDBJ whole genome shotgun (WGS) entry which is preliminary data.</text>
</comment>
<comment type="pathway">
    <text evidence="7">Carbohydrate biosynthesis; dTDP-L-rhamnose biosynthesis.</text>
</comment>
<evidence type="ECO:0000256" key="4">
    <source>
        <dbReference type="ARBA" id="ARBA00019595"/>
    </source>
</evidence>
<dbReference type="AlphaFoldDB" id="A0A4R5UMM7"/>
<evidence type="ECO:0000256" key="5">
    <source>
        <dbReference type="PIRSR" id="PIRSR600888-1"/>
    </source>
</evidence>
<dbReference type="Proteomes" id="UP000295238">
    <property type="component" value="Unassembled WGS sequence"/>
</dbReference>
<feature type="site" description="Participates in a stacking interaction with the thymidine ring of dTDP-4-oxo-6-deoxyglucose" evidence="6">
    <location>
        <position position="138"/>
    </location>
</feature>
<comment type="catalytic activity">
    <reaction evidence="1 7">
        <text>dTDP-4-dehydro-6-deoxy-alpha-D-glucose = dTDP-4-dehydro-beta-L-rhamnose</text>
        <dbReference type="Rhea" id="RHEA:16969"/>
        <dbReference type="ChEBI" id="CHEBI:57649"/>
        <dbReference type="ChEBI" id="CHEBI:62830"/>
        <dbReference type="EC" id="5.1.3.13"/>
    </reaction>
</comment>
<dbReference type="InterPro" id="IPR011051">
    <property type="entry name" value="RmlC_Cupin_sf"/>
</dbReference>
<feature type="active site" description="Proton acceptor" evidence="5">
    <location>
        <position position="62"/>
    </location>
</feature>
<evidence type="ECO:0000256" key="3">
    <source>
        <dbReference type="ARBA" id="ARBA00012098"/>
    </source>
</evidence>
<evidence type="ECO:0000256" key="6">
    <source>
        <dbReference type="PIRSR" id="PIRSR600888-3"/>
    </source>
</evidence>
<dbReference type="InterPro" id="IPR000888">
    <property type="entry name" value="RmlC-like"/>
</dbReference>
<dbReference type="EMBL" id="SMTL01000001">
    <property type="protein sequence ID" value="TDK39142.1"/>
    <property type="molecule type" value="Genomic_DNA"/>
</dbReference>
<keyword evidence="9" id="KW-1185">Reference proteome</keyword>
<evidence type="ECO:0000313" key="9">
    <source>
        <dbReference type="Proteomes" id="UP000295238"/>
    </source>
</evidence>
<comment type="function">
    <text evidence="2 7">Catalyzes the epimerization of the C3' and C5'positions of dTDP-6-deoxy-D-xylo-4-hexulose, forming dTDP-6-deoxy-L-lyxo-4-hexulose.</text>
</comment>
<dbReference type="GO" id="GO:0019305">
    <property type="term" value="P:dTDP-rhamnose biosynthetic process"/>
    <property type="evidence" value="ECO:0007669"/>
    <property type="project" value="UniProtKB-UniRule"/>
</dbReference>
<evidence type="ECO:0000313" key="8">
    <source>
        <dbReference type="EMBL" id="TDK39142.1"/>
    </source>
</evidence>
<reference evidence="8 9" key="1">
    <citation type="submission" date="2019-03" db="EMBL/GenBank/DDBJ databases">
        <title>Rhizobium sp. nov., an bacterium isolated from biocrust in Mu Us Desert.</title>
        <authorList>
            <person name="Lixiong L."/>
        </authorList>
    </citation>
    <scope>NUCLEOTIDE SEQUENCE [LARGE SCALE GENOMIC DNA]</scope>
    <source>
        <strain evidence="8 9">SPY-1</strain>
    </source>
</reference>
<sequence>MKFIDTGLEGCTLIEIEPIGDNRGFFARTFCSEEFAKRGLNPVTAQCSISFSATRGTTRGLHFQHGTGLEDKLVRCVQGSIFDVMVDLRDGSPTFGRWFGQILSAENNLQLYSSKGFAHGFQTLTDDCVVSYQIAQPYDAALSAGVLWNDPDIGIEWPLEPTEQSSRDLVFPRLREMKSGVLP</sequence>
<comment type="similarity">
    <text evidence="7">Belongs to the dTDP-4-dehydrorhamnose 3,5-epimerase family.</text>
</comment>
<dbReference type="PANTHER" id="PTHR21047">
    <property type="entry name" value="DTDP-6-DEOXY-D-GLUCOSE-3,5 EPIMERASE"/>
    <property type="match status" value="1"/>
</dbReference>
<name>A0A4R5UMM7_9HYPH</name>
<dbReference type="RefSeq" id="WP_133314591.1">
    <property type="nucleotide sequence ID" value="NZ_SMTL01000001.1"/>
</dbReference>
<comment type="subunit">
    <text evidence="7">Homodimer.</text>
</comment>
<dbReference type="OrthoDB" id="9800680at2"/>
<proteinExistence type="inferred from homology"/>
<dbReference type="EC" id="5.1.3.13" evidence="3 7"/>
<evidence type="ECO:0000256" key="7">
    <source>
        <dbReference type="RuleBase" id="RU364069"/>
    </source>
</evidence>